<dbReference type="PANTHER" id="PTHR47894:SF4">
    <property type="entry name" value="HTH-TYPE TRANSCRIPTIONAL REGULATOR GADX"/>
    <property type="match status" value="1"/>
</dbReference>
<keyword evidence="1" id="KW-0805">Transcription regulation</keyword>
<gene>
    <name evidence="5" type="ORF">LCGC14_0272500</name>
</gene>
<dbReference type="GO" id="GO:0000976">
    <property type="term" value="F:transcription cis-regulatory region binding"/>
    <property type="evidence" value="ECO:0007669"/>
    <property type="project" value="TreeGrafter"/>
</dbReference>
<protein>
    <recommendedName>
        <fullName evidence="4">HTH araC/xylS-type domain-containing protein</fullName>
    </recommendedName>
</protein>
<keyword evidence="3" id="KW-0804">Transcription</keyword>
<dbReference type="PROSITE" id="PS01124">
    <property type="entry name" value="HTH_ARAC_FAMILY_2"/>
    <property type="match status" value="1"/>
</dbReference>
<dbReference type="Pfam" id="PF12833">
    <property type="entry name" value="HTH_18"/>
    <property type="match status" value="1"/>
</dbReference>
<reference evidence="5" key="1">
    <citation type="journal article" date="2015" name="Nature">
        <title>Complex archaea that bridge the gap between prokaryotes and eukaryotes.</title>
        <authorList>
            <person name="Spang A."/>
            <person name="Saw J.H."/>
            <person name="Jorgensen S.L."/>
            <person name="Zaremba-Niedzwiedzka K."/>
            <person name="Martijn J."/>
            <person name="Lind A.E."/>
            <person name="van Eijk R."/>
            <person name="Schleper C."/>
            <person name="Guy L."/>
            <person name="Ettema T.J."/>
        </authorList>
    </citation>
    <scope>NUCLEOTIDE SEQUENCE</scope>
</reference>
<organism evidence="5">
    <name type="scientific">marine sediment metagenome</name>
    <dbReference type="NCBI Taxonomy" id="412755"/>
    <lineage>
        <taxon>unclassified sequences</taxon>
        <taxon>metagenomes</taxon>
        <taxon>ecological metagenomes</taxon>
    </lineage>
</organism>
<dbReference type="GO" id="GO:0003700">
    <property type="term" value="F:DNA-binding transcription factor activity"/>
    <property type="evidence" value="ECO:0007669"/>
    <property type="project" value="InterPro"/>
</dbReference>
<evidence type="ECO:0000256" key="2">
    <source>
        <dbReference type="ARBA" id="ARBA00023125"/>
    </source>
</evidence>
<evidence type="ECO:0000259" key="4">
    <source>
        <dbReference type="PROSITE" id="PS01124"/>
    </source>
</evidence>
<proteinExistence type="predicted"/>
<dbReference type="InterPro" id="IPR032687">
    <property type="entry name" value="AraC-type_N"/>
</dbReference>
<dbReference type="Gene3D" id="1.10.10.60">
    <property type="entry name" value="Homeodomain-like"/>
    <property type="match status" value="1"/>
</dbReference>
<dbReference type="InterPro" id="IPR009057">
    <property type="entry name" value="Homeodomain-like_sf"/>
</dbReference>
<dbReference type="EMBL" id="LAZR01000152">
    <property type="protein sequence ID" value="KKN86055.1"/>
    <property type="molecule type" value="Genomic_DNA"/>
</dbReference>
<dbReference type="GO" id="GO:0005829">
    <property type="term" value="C:cytosol"/>
    <property type="evidence" value="ECO:0007669"/>
    <property type="project" value="TreeGrafter"/>
</dbReference>
<accession>A0A0F9TYE9</accession>
<keyword evidence="2" id="KW-0238">DNA-binding</keyword>
<dbReference type="AlphaFoldDB" id="A0A0F9TYE9"/>
<evidence type="ECO:0000256" key="3">
    <source>
        <dbReference type="ARBA" id="ARBA00023163"/>
    </source>
</evidence>
<comment type="caution">
    <text evidence="5">The sequence shown here is derived from an EMBL/GenBank/DDBJ whole genome shotgun (WGS) entry which is preliminary data.</text>
</comment>
<evidence type="ECO:0000256" key="1">
    <source>
        <dbReference type="ARBA" id="ARBA00023015"/>
    </source>
</evidence>
<name>A0A0F9TYE9_9ZZZZ</name>
<sequence>MATPLRVTGAWIQLLTDWLDQEKLAAPELRNLLDSRRPADIVPMTIWCAMLERAARLRPEHPSPALAIGALVQPRHVGVLGYLILTCDTLGAAMQAYQRYERLFYGADVVSMQVSAEQVTVRWPGESSTGQLADTVAIAALLAFWRRLVEEEPVPTRVSFVFAAPEPLESREAYQRFFACPVSFGATDTAIQFPTAYLNKPLPRSEPTVRGLLDRQADALMLALPDSDSFDRALQQSMVRLLPEGRVSLPRVAADLHVSVRTLQRRLEDRQLTWRDLLDRTREQLAAQYLADASLTLGDIALLLGFSEQSAFTRAYRRWTAETPVQARRNILRFGRRARGRL</sequence>
<feature type="domain" description="HTH araC/xylS-type" evidence="4">
    <location>
        <begin position="232"/>
        <end position="330"/>
    </location>
</feature>
<dbReference type="SMART" id="SM00342">
    <property type="entry name" value="HTH_ARAC"/>
    <property type="match status" value="1"/>
</dbReference>
<dbReference type="InterPro" id="IPR018060">
    <property type="entry name" value="HTH_AraC"/>
</dbReference>
<dbReference type="Pfam" id="PF12625">
    <property type="entry name" value="Arabinose_bd"/>
    <property type="match status" value="1"/>
</dbReference>
<dbReference type="PANTHER" id="PTHR47894">
    <property type="entry name" value="HTH-TYPE TRANSCRIPTIONAL REGULATOR GADX"/>
    <property type="match status" value="1"/>
</dbReference>
<dbReference type="SUPFAM" id="SSF46689">
    <property type="entry name" value="Homeodomain-like"/>
    <property type="match status" value="1"/>
</dbReference>
<evidence type="ECO:0000313" key="5">
    <source>
        <dbReference type="EMBL" id="KKN86055.1"/>
    </source>
</evidence>